<dbReference type="PROSITE" id="PS50280">
    <property type="entry name" value="SET"/>
    <property type="match status" value="1"/>
</dbReference>
<dbReference type="GO" id="GO:0005634">
    <property type="term" value="C:nucleus"/>
    <property type="evidence" value="ECO:0007669"/>
    <property type="project" value="TreeGrafter"/>
</dbReference>
<keyword evidence="3" id="KW-0862">Zinc</keyword>
<name>A0A261Y1F2_9FUNG</name>
<dbReference type="InterPro" id="IPR046341">
    <property type="entry name" value="SET_dom_sf"/>
</dbReference>
<dbReference type="InterPro" id="IPR002893">
    <property type="entry name" value="Znf_MYND"/>
</dbReference>
<dbReference type="OrthoDB" id="5945798at2759"/>
<protein>
    <recommendedName>
        <fullName evidence="9">MYND-type domain-containing protein</fullName>
    </recommendedName>
</protein>
<dbReference type="PANTHER" id="PTHR12197:SF251">
    <property type="entry name" value="EG:BACR7C10.4 PROTEIN"/>
    <property type="match status" value="1"/>
</dbReference>
<organism evidence="7 8">
    <name type="scientific">Bifiguratus adelaidae</name>
    <dbReference type="NCBI Taxonomy" id="1938954"/>
    <lineage>
        <taxon>Eukaryota</taxon>
        <taxon>Fungi</taxon>
        <taxon>Fungi incertae sedis</taxon>
        <taxon>Mucoromycota</taxon>
        <taxon>Mucoromycotina</taxon>
        <taxon>Endogonomycetes</taxon>
        <taxon>Endogonales</taxon>
        <taxon>Endogonales incertae sedis</taxon>
        <taxon>Bifiguratus</taxon>
    </lineage>
</organism>
<evidence type="ECO:0000256" key="1">
    <source>
        <dbReference type="ARBA" id="ARBA00022723"/>
    </source>
</evidence>
<comment type="caution">
    <text evidence="7">The sequence shown here is derived from an EMBL/GenBank/DDBJ whole genome shotgun (WGS) entry which is preliminary data.</text>
</comment>
<dbReference type="PANTHER" id="PTHR12197">
    <property type="entry name" value="HISTONE-LYSINE N-METHYLTRANSFERASE SMYD"/>
    <property type="match status" value="1"/>
</dbReference>
<evidence type="ECO:0000313" key="8">
    <source>
        <dbReference type="Proteomes" id="UP000242875"/>
    </source>
</evidence>
<evidence type="ECO:0000259" key="6">
    <source>
        <dbReference type="PROSITE" id="PS50865"/>
    </source>
</evidence>
<evidence type="ECO:0000313" key="7">
    <source>
        <dbReference type="EMBL" id="OZJ04413.1"/>
    </source>
</evidence>
<reference evidence="7 8" key="1">
    <citation type="journal article" date="2017" name="Mycologia">
        <title>Bifiguratus adelaidae, gen. et sp. nov., a new member of Mucoromycotina in endophytic and soil-dwelling habitats.</title>
        <authorList>
            <person name="Torres-Cruz T.J."/>
            <person name="Billingsley Tobias T.L."/>
            <person name="Almatruk M."/>
            <person name="Hesse C."/>
            <person name="Kuske C.R."/>
            <person name="Desiro A."/>
            <person name="Benucci G.M."/>
            <person name="Bonito G."/>
            <person name="Stajich J.E."/>
            <person name="Dunlap C."/>
            <person name="Arnold A.E."/>
            <person name="Porras-Alfaro A."/>
        </authorList>
    </citation>
    <scope>NUCLEOTIDE SEQUENCE [LARGE SCALE GENOMIC DNA]</scope>
    <source>
        <strain evidence="7 8">AZ0501</strain>
    </source>
</reference>
<keyword evidence="8" id="KW-1185">Reference proteome</keyword>
<dbReference type="GO" id="GO:0008270">
    <property type="term" value="F:zinc ion binding"/>
    <property type="evidence" value="ECO:0007669"/>
    <property type="project" value="UniProtKB-KW"/>
</dbReference>
<keyword evidence="1" id="KW-0479">Metal-binding</keyword>
<dbReference type="Pfam" id="PF00856">
    <property type="entry name" value="SET"/>
    <property type="match status" value="1"/>
</dbReference>
<dbReference type="InterPro" id="IPR001214">
    <property type="entry name" value="SET_dom"/>
</dbReference>
<keyword evidence="2 4" id="KW-0863">Zinc-finger</keyword>
<dbReference type="EMBL" id="MVBO01000041">
    <property type="protein sequence ID" value="OZJ04413.1"/>
    <property type="molecule type" value="Genomic_DNA"/>
</dbReference>
<dbReference type="Gene3D" id="6.10.140.2220">
    <property type="match status" value="1"/>
</dbReference>
<dbReference type="SUPFAM" id="SSF82199">
    <property type="entry name" value="SET domain"/>
    <property type="match status" value="1"/>
</dbReference>
<sequence length="454" mass="52101">MCFRPAKPALRCSKCHETIFCSQTCFGKAWSKWHKALCGIKWSEQGLSQQDLTDAIMLIRVLMAIRDISNDKSSDQVRSSKGVAVKESLNETSSIYSTLMTHYDSITPTKKHRWREIARVLLTIPALSIWTVCKDPDEDAYDHLARHISLFHCNSFTVHDQHYDSIADGTFPFGSQFNHSCYPNCSLGFDFLQGREPLMLIKAIEDISTGQELVISYIDGINGVAERQRHLKEHYYFTCQCKRCSTQDFAWSRILGEMSLTDPTCDVVEQIHDWHLQTALVHILGNDIYQPLQPMSSPLVTFATTVLQWLIPQVYSTANVDDLQSRAARSITPKEALLPWLIPLNRYYDNLITDDTELDRHVNLLKTSLIVLAFYLVSYPRYHPMVGYQLVRVCSHMWNALLAMEMNGEKPIWSEDVVKAWVEHSERVVRVAYEPDSESSQQLIMLKQVIDTDN</sequence>
<dbReference type="PROSITE" id="PS50865">
    <property type="entry name" value="ZF_MYND_2"/>
    <property type="match status" value="1"/>
</dbReference>
<accession>A0A261Y1F2</accession>
<evidence type="ECO:0000256" key="3">
    <source>
        <dbReference type="ARBA" id="ARBA00022833"/>
    </source>
</evidence>
<dbReference type="Pfam" id="PF01753">
    <property type="entry name" value="zf-MYND"/>
    <property type="match status" value="1"/>
</dbReference>
<evidence type="ECO:0000256" key="4">
    <source>
        <dbReference type="PROSITE-ProRule" id="PRU00134"/>
    </source>
</evidence>
<gene>
    <name evidence="7" type="ORF">BZG36_02911</name>
</gene>
<dbReference type="InterPro" id="IPR050869">
    <property type="entry name" value="H3K4_H4K5_MeTrfase"/>
</dbReference>
<dbReference type="Gene3D" id="1.10.220.160">
    <property type="match status" value="1"/>
</dbReference>
<evidence type="ECO:0008006" key="9">
    <source>
        <dbReference type="Google" id="ProtNLM"/>
    </source>
</evidence>
<dbReference type="AlphaFoldDB" id="A0A261Y1F2"/>
<feature type="domain" description="MYND-type" evidence="6">
    <location>
        <begin position="1"/>
        <end position="38"/>
    </location>
</feature>
<dbReference type="Gene3D" id="2.170.270.10">
    <property type="entry name" value="SET domain"/>
    <property type="match status" value="1"/>
</dbReference>
<proteinExistence type="predicted"/>
<dbReference type="SUPFAM" id="SSF144232">
    <property type="entry name" value="HIT/MYND zinc finger-like"/>
    <property type="match status" value="1"/>
</dbReference>
<feature type="domain" description="SET" evidence="5">
    <location>
        <begin position="36"/>
        <end position="218"/>
    </location>
</feature>
<evidence type="ECO:0000259" key="5">
    <source>
        <dbReference type="PROSITE" id="PS50280"/>
    </source>
</evidence>
<evidence type="ECO:0000256" key="2">
    <source>
        <dbReference type="ARBA" id="ARBA00022771"/>
    </source>
</evidence>
<dbReference type="Proteomes" id="UP000242875">
    <property type="component" value="Unassembled WGS sequence"/>
</dbReference>